<dbReference type="EMBL" id="FLQX01000101">
    <property type="protein sequence ID" value="SBT05633.1"/>
    <property type="molecule type" value="Genomic_DNA"/>
</dbReference>
<name>A0A1A8XNV3_9PROT</name>
<keyword evidence="2" id="KW-1185">Reference proteome</keyword>
<dbReference type="RefSeq" id="WP_342674037.1">
    <property type="nucleotide sequence ID" value="NZ_FLQX01000101.1"/>
</dbReference>
<dbReference type="InterPro" id="IPR045397">
    <property type="entry name" value="TumE-like"/>
</dbReference>
<evidence type="ECO:0000313" key="1">
    <source>
        <dbReference type="EMBL" id="SBT05633.1"/>
    </source>
</evidence>
<dbReference type="AlphaFoldDB" id="A0A1A8XNV3"/>
<reference evidence="1 2" key="1">
    <citation type="submission" date="2016-06" db="EMBL/GenBank/DDBJ databases">
        <authorList>
            <person name="Kjaerup R.B."/>
            <person name="Dalgaard T.S."/>
            <person name="Juul-Madsen H.R."/>
        </authorList>
    </citation>
    <scope>NUCLEOTIDE SEQUENCE [LARGE SCALE GENOMIC DNA]</scope>
    <source>
        <strain evidence="1">3</strain>
    </source>
</reference>
<dbReference type="Pfam" id="PF25212">
    <property type="entry name" value="HVO_A0114"/>
    <property type="match status" value="1"/>
</dbReference>
<protein>
    <submittedName>
        <fullName evidence="1">Uncharacterized protein</fullName>
    </submittedName>
</protein>
<sequence>MTATLKGDHAFVAVRVFRVPAEVPGSMHDLKYSLAYVVDGVCVLRFDNEAGKGDHFHRGEAEAPTSSPRWNSFWWTSGPPSMIGENEMTNTVTIGVASREEINARFIRAMTTGKRMAPFIGFVDERALWRTLTPLRWDILKVMTGAGPLALREIARRVARDVRGVHADVHSLLAIGLIERDQAGFRFPYDAVHVDFILTAA</sequence>
<dbReference type="Pfam" id="PF20126">
    <property type="entry name" value="TumE"/>
    <property type="match status" value="1"/>
</dbReference>
<dbReference type="STRING" id="1860102.ACCAA_260016"/>
<evidence type="ECO:0000313" key="2">
    <source>
        <dbReference type="Proteomes" id="UP000199169"/>
    </source>
</evidence>
<accession>A0A1A8XNV3</accession>
<dbReference type="InterPro" id="IPR036390">
    <property type="entry name" value="WH_DNA-bd_sf"/>
</dbReference>
<organism evidence="1 2">
    <name type="scientific">Candidatus Accumulibacter aalborgensis</name>
    <dbReference type="NCBI Taxonomy" id="1860102"/>
    <lineage>
        <taxon>Bacteria</taxon>
        <taxon>Pseudomonadati</taxon>
        <taxon>Pseudomonadota</taxon>
        <taxon>Betaproteobacteria</taxon>
        <taxon>Candidatus Accumulibacter</taxon>
    </lineage>
</organism>
<proteinExistence type="predicted"/>
<dbReference type="Proteomes" id="UP000199169">
    <property type="component" value="Unassembled WGS sequence"/>
</dbReference>
<gene>
    <name evidence="1" type="ORF">ACCAA_260016</name>
</gene>
<dbReference type="SUPFAM" id="SSF46785">
    <property type="entry name" value="Winged helix' DNA-binding domain"/>
    <property type="match status" value="1"/>
</dbReference>